<dbReference type="VEuPathDB" id="TriTrypDB:TEOVI_000045400"/>
<dbReference type="GeneID" id="92374394"/>
<sequence length="465" mass="52951">MTGYNLKTIAKAEIGSLCHDIYLLDPASGESLEAHVRLAEAEMQALRRQKQFVEHFVSQTVEERRAAAKARCAEAQRRREELTQKIQQLRGKTLGESHHNGLARRWAAAYNELAHYRERVSNALMCSPYTIVTTVQQEAGINSSFDLWPPLSSSATSVIMELDNAGEDSTSLSPSVLRDQLELIAKMQLRVNALLNRERHRRQLQRECVSDLLRDQKKLLLWCQEQIATLKELKSLEDLREFCASFASNVNVMDTNFLVLLERSELLEPNQTIRDALMEVNREWIELAVSTYQKTREALRQTHSLSGVEEGCRRWANVFELRVKRILTKACAVSSHPVAGHEHLPERLQENCASLLKEFSNVSIVMHHICKLSLSEEFVAHLEGALRRTLLTPLSLLTHTFAGDAQFVAQREYADRLREVSEWLDGRATGNAYSRIMKQVEHLRTIAENLLESLPEKDNCADVTS</sequence>
<dbReference type="RefSeq" id="XP_067078800.1">
    <property type="nucleotide sequence ID" value="XM_067222699.1"/>
</dbReference>
<dbReference type="AlphaFoldDB" id="A0A1G4I6D4"/>
<protein>
    <submittedName>
        <fullName evidence="2">Uncharacterized protein</fullName>
    </submittedName>
</protein>
<dbReference type="EMBL" id="CZPT02000754">
    <property type="protein sequence ID" value="SCU67494.1"/>
    <property type="molecule type" value="Genomic_DNA"/>
</dbReference>
<accession>A0A1G4I6D4</accession>
<organism evidence="2 3">
    <name type="scientific">Trypanosoma equiperdum</name>
    <dbReference type="NCBI Taxonomy" id="5694"/>
    <lineage>
        <taxon>Eukaryota</taxon>
        <taxon>Discoba</taxon>
        <taxon>Euglenozoa</taxon>
        <taxon>Kinetoplastea</taxon>
        <taxon>Metakinetoplastina</taxon>
        <taxon>Trypanosomatida</taxon>
        <taxon>Trypanosomatidae</taxon>
        <taxon>Trypanosoma</taxon>
    </lineage>
</organism>
<keyword evidence="1" id="KW-0175">Coiled coil</keyword>
<evidence type="ECO:0000256" key="1">
    <source>
        <dbReference type="SAM" id="Coils"/>
    </source>
</evidence>
<reference evidence="2" key="1">
    <citation type="submission" date="2016-09" db="EMBL/GenBank/DDBJ databases">
        <authorList>
            <person name="Hebert L."/>
            <person name="Moumen B."/>
        </authorList>
    </citation>
    <scope>NUCLEOTIDE SEQUENCE [LARGE SCALE GENOMIC DNA]</scope>
    <source>
        <strain evidence="2">OVI</strain>
    </source>
</reference>
<feature type="coiled-coil region" evidence="1">
    <location>
        <begin position="29"/>
        <end position="92"/>
    </location>
</feature>
<keyword evidence="3" id="KW-1185">Reference proteome</keyword>
<proteinExistence type="predicted"/>
<evidence type="ECO:0000313" key="3">
    <source>
        <dbReference type="Proteomes" id="UP000195570"/>
    </source>
</evidence>
<dbReference type="Proteomes" id="UP000195570">
    <property type="component" value="Unassembled WGS sequence"/>
</dbReference>
<gene>
    <name evidence="2" type="ORF">TEOVI_000045400</name>
</gene>
<name>A0A1G4I6D4_TRYEQ</name>
<comment type="caution">
    <text evidence="2">The sequence shown here is derived from an EMBL/GenBank/DDBJ whole genome shotgun (WGS) entry which is preliminary data.</text>
</comment>
<evidence type="ECO:0000313" key="2">
    <source>
        <dbReference type="EMBL" id="SCU67494.1"/>
    </source>
</evidence>